<dbReference type="PATRIC" id="fig|1538.10.peg.1349"/>
<proteinExistence type="predicted"/>
<name>A0A162J762_9CLOT</name>
<dbReference type="EMBL" id="LITT01000007">
    <property type="protein sequence ID" value="OAA91285.1"/>
    <property type="molecule type" value="Genomic_DNA"/>
</dbReference>
<organism evidence="1 2">
    <name type="scientific">Clostridium ljungdahlii</name>
    <dbReference type="NCBI Taxonomy" id="1538"/>
    <lineage>
        <taxon>Bacteria</taxon>
        <taxon>Bacillati</taxon>
        <taxon>Bacillota</taxon>
        <taxon>Clostridia</taxon>
        <taxon>Eubacteriales</taxon>
        <taxon>Clostridiaceae</taxon>
        <taxon>Clostridium</taxon>
    </lineage>
</organism>
<dbReference type="Proteomes" id="UP000077407">
    <property type="component" value="Unassembled WGS sequence"/>
</dbReference>
<protein>
    <submittedName>
        <fullName evidence="1">Uncharacterized protein</fullName>
    </submittedName>
</protein>
<reference evidence="1 2" key="1">
    <citation type="journal article" date="2015" name="Biotechnol. Bioeng.">
        <title>Genome sequence and phenotypic characterization of Caulobacter segnis.</title>
        <authorList>
            <person name="Patel S."/>
            <person name="Fletcher B."/>
            <person name="Scott D.C."/>
            <person name="Ely B."/>
        </authorList>
    </citation>
    <scope>NUCLEOTIDE SEQUENCE [LARGE SCALE GENOMIC DNA]</scope>
    <source>
        <strain evidence="1 2">ERI-2</strain>
    </source>
</reference>
<accession>A0A162J762</accession>
<evidence type="ECO:0000313" key="1">
    <source>
        <dbReference type="EMBL" id="OAA91285.1"/>
    </source>
</evidence>
<dbReference type="AlphaFoldDB" id="A0A162J762"/>
<gene>
    <name evidence="1" type="ORF">WY13_00850</name>
</gene>
<sequence>MMDVNKYFEEVNLKLNALSDEELENLLVESGIEDCPYEDDNTIYCGNINNDEIVNEKFSGLISEVENVIFSKTIKSRKSNELLELKDYDVYDVFNNGEDAA</sequence>
<dbReference type="OrthoDB" id="9984302at2"/>
<dbReference type="RefSeq" id="WP_063554438.1">
    <property type="nucleotide sequence ID" value="NZ_LITT01000007.1"/>
</dbReference>
<comment type="caution">
    <text evidence="1">The sequence shown here is derived from an EMBL/GenBank/DDBJ whole genome shotgun (WGS) entry which is preliminary data.</text>
</comment>
<evidence type="ECO:0000313" key="2">
    <source>
        <dbReference type="Proteomes" id="UP000077407"/>
    </source>
</evidence>